<comment type="caution">
    <text evidence="2">The sequence shown here is derived from an EMBL/GenBank/DDBJ whole genome shotgun (WGS) entry which is preliminary data.</text>
</comment>
<reference evidence="5 7" key="1">
    <citation type="submission" date="2018-09" db="EMBL/GenBank/DDBJ databases">
        <title>Genomic investigation of the strawberry pathogen Phytophthora fragariae indicates pathogenicity is determined by transcriptional variation in three key races.</title>
        <authorList>
            <person name="Adams T.M."/>
            <person name="Armitage A.D."/>
            <person name="Sobczyk M.K."/>
            <person name="Bates H.J."/>
            <person name="Dunwell J.M."/>
            <person name="Nellist C.F."/>
            <person name="Harrison R.J."/>
        </authorList>
    </citation>
    <scope>NUCLEOTIDE SEQUENCE [LARGE SCALE GENOMIC DNA]</scope>
    <source>
        <strain evidence="3 5">SCRP249</strain>
        <strain evidence="2 7">SCRP324</strain>
        <strain evidence="4 6">SCRP333</strain>
    </source>
</reference>
<dbReference type="Proteomes" id="UP000434957">
    <property type="component" value="Unassembled WGS sequence"/>
</dbReference>
<name>A0A6A3I8H3_9STRA</name>
<sequence>MGRKGVSLQEKRERILRIYHEFNDEFNLKKLEKLRYTTLLSILSIFLQTVKDVNQALVDDALVNCDKIGSGNYF</sequence>
<protein>
    <recommendedName>
        <fullName evidence="1">Mnd1 HTH domain-containing protein</fullName>
    </recommendedName>
</protein>
<dbReference type="AlphaFoldDB" id="A0A6A3I8H3"/>
<evidence type="ECO:0000313" key="4">
    <source>
        <dbReference type="EMBL" id="KAE9289470.1"/>
    </source>
</evidence>
<dbReference type="EMBL" id="QXFU01003237">
    <property type="protein sequence ID" value="KAE8977115.1"/>
    <property type="molecule type" value="Genomic_DNA"/>
</dbReference>
<dbReference type="Proteomes" id="UP000429607">
    <property type="component" value="Unassembled WGS sequence"/>
</dbReference>
<evidence type="ECO:0000313" key="3">
    <source>
        <dbReference type="EMBL" id="KAE8978930.1"/>
    </source>
</evidence>
<keyword evidence="6" id="KW-1185">Reference proteome</keyword>
<dbReference type="InterPro" id="IPR040453">
    <property type="entry name" value="Mnd1_HTH"/>
</dbReference>
<dbReference type="Proteomes" id="UP000435112">
    <property type="component" value="Unassembled WGS sequence"/>
</dbReference>
<evidence type="ECO:0000259" key="1">
    <source>
        <dbReference type="Pfam" id="PF03962"/>
    </source>
</evidence>
<feature type="domain" description="Mnd1 HTH" evidence="1">
    <location>
        <begin position="15"/>
        <end position="74"/>
    </location>
</feature>
<evidence type="ECO:0000313" key="5">
    <source>
        <dbReference type="Proteomes" id="UP000429607"/>
    </source>
</evidence>
<proteinExistence type="predicted"/>
<evidence type="ECO:0000313" key="7">
    <source>
        <dbReference type="Proteomes" id="UP000435112"/>
    </source>
</evidence>
<dbReference type="OrthoDB" id="273345at2759"/>
<accession>A0A6A3I8H3</accession>
<dbReference type="EMBL" id="QXFT01003088">
    <property type="protein sequence ID" value="KAE9289470.1"/>
    <property type="molecule type" value="Genomic_DNA"/>
</dbReference>
<dbReference type="Pfam" id="PF03962">
    <property type="entry name" value="Mnd1"/>
    <property type="match status" value="1"/>
</dbReference>
<evidence type="ECO:0000313" key="2">
    <source>
        <dbReference type="EMBL" id="KAE8977115.1"/>
    </source>
</evidence>
<evidence type="ECO:0000313" key="6">
    <source>
        <dbReference type="Proteomes" id="UP000434957"/>
    </source>
</evidence>
<gene>
    <name evidence="3" type="ORF">PR001_g24702</name>
    <name evidence="2" type="ORF">PR002_g25112</name>
    <name evidence="4" type="ORF">PR003_g25547</name>
</gene>
<organism evidence="2 7">
    <name type="scientific">Phytophthora rubi</name>
    <dbReference type="NCBI Taxonomy" id="129364"/>
    <lineage>
        <taxon>Eukaryota</taxon>
        <taxon>Sar</taxon>
        <taxon>Stramenopiles</taxon>
        <taxon>Oomycota</taxon>
        <taxon>Peronosporomycetes</taxon>
        <taxon>Peronosporales</taxon>
        <taxon>Peronosporaceae</taxon>
        <taxon>Phytophthora</taxon>
    </lineage>
</organism>
<dbReference type="EMBL" id="QXFV01003204">
    <property type="protein sequence ID" value="KAE8978930.1"/>
    <property type="molecule type" value="Genomic_DNA"/>
</dbReference>